<dbReference type="GO" id="GO:0003676">
    <property type="term" value="F:nucleic acid binding"/>
    <property type="evidence" value="ECO:0007669"/>
    <property type="project" value="InterPro"/>
</dbReference>
<evidence type="ECO:0000259" key="6">
    <source>
        <dbReference type="Pfam" id="PF01368"/>
    </source>
</evidence>
<dbReference type="InterPro" id="IPR004610">
    <property type="entry name" value="RecJ"/>
</dbReference>
<dbReference type="Proteomes" id="UP000001366">
    <property type="component" value="Chromosome"/>
</dbReference>
<dbReference type="GO" id="GO:0006310">
    <property type="term" value="P:DNA recombination"/>
    <property type="evidence" value="ECO:0007669"/>
    <property type="project" value="InterPro"/>
</dbReference>
<dbReference type="HOGENOM" id="CLU_009736_5_2_0"/>
<dbReference type="Gene3D" id="3.10.310.30">
    <property type="match status" value="1"/>
</dbReference>
<organism evidence="9 10">
    <name type="scientific">Persephonella marina (strain DSM 14350 / EX-H1)</name>
    <dbReference type="NCBI Taxonomy" id="123214"/>
    <lineage>
        <taxon>Bacteria</taxon>
        <taxon>Pseudomonadati</taxon>
        <taxon>Aquificota</taxon>
        <taxon>Aquificia</taxon>
        <taxon>Aquificales</taxon>
        <taxon>Hydrogenothermaceae</taxon>
        <taxon>Persephonella</taxon>
    </lineage>
</organism>
<name>C0QTB5_PERMH</name>
<dbReference type="STRING" id="123214.PERMA_0132"/>
<dbReference type="Pfam" id="PF01368">
    <property type="entry name" value="DHH"/>
    <property type="match status" value="1"/>
</dbReference>
<proteinExistence type="inferred from homology"/>
<feature type="domain" description="DDH" evidence="6">
    <location>
        <begin position="83"/>
        <end position="234"/>
    </location>
</feature>
<feature type="domain" description="RecJ OB" evidence="8">
    <location>
        <begin position="455"/>
        <end position="562"/>
    </location>
</feature>
<gene>
    <name evidence="9" type="primary">recJ</name>
    <name evidence="9" type="ordered locus">PERMA_0132</name>
</gene>
<feature type="domain" description="DHHA1" evidence="7">
    <location>
        <begin position="351"/>
        <end position="442"/>
    </location>
</feature>
<keyword evidence="5 9" id="KW-0269">Exonuclease</keyword>
<dbReference type="RefSeq" id="WP_012676272.1">
    <property type="nucleotide sequence ID" value="NC_012440.1"/>
</dbReference>
<protein>
    <recommendedName>
        <fullName evidence="2">Single-stranded-DNA-specific exonuclease RecJ</fullName>
    </recommendedName>
</protein>
<keyword evidence="4 9" id="KW-0378">Hydrolase</keyword>
<evidence type="ECO:0000259" key="8">
    <source>
        <dbReference type="Pfam" id="PF17768"/>
    </source>
</evidence>
<dbReference type="SUPFAM" id="SSF64182">
    <property type="entry name" value="DHH phosphoesterases"/>
    <property type="match status" value="1"/>
</dbReference>
<dbReference type="KEGG" id="pmx:PERMA_0132"/>
<evidence type="ECO:0000259" key="7">
    <source>
        <dbReference type="Pfam" id="PF02272"/>
    </source>
</evidence>
<sequence length="566" mass="64416">MDSGLTGYKWVVLEEKNKAPEDLLKKFGKVIGQLLYNRKEIFNNNFEEENIYPTLKKLLDPQLFNKLDRISYELAKIIKDKKRIVIYGDYDADGITSTALLVNFFKDINADVRYYIPSRFYEGYGLNRSAIKKISQMADVLIVVDSGTNAYEELLYAKKLGLKVFVLDHHEAKEEIIDDEQIYILNPKLHDDIDVLFKHLASVGITFYVIIMLRRLLNLEVKLKPYLDIVALGTVADVVPLSLINRILVQKGIEEINKRRRTGIKALLDYLSIDKVTSFDVGFVLAPRLNAAGRLDDAKKAVKLLTTKNENKGRQLSIELEVLNKKRQKLTELAFKESQVKLKKEKEIKSIVVADENWHPGIVGIVAGRLAHQYKVPAVVLSVKNGTAIGSVRSTGNINIYKVMEENADLFDRFGGHTLAAGLTMPSKNIERFKEILIDYVSSLKEEDKISFIEVDMEVPLSHWTPENVKKLKILEPFGEGNPYPKFIARNLRIDDFITVGAGNQHLKFWFKDNDGKAYPALWWGSVGFFKKLSVGMNVDIIYTPKLSTWNGDLGVEFIVEDIKIN</sequence>
<dbReference type="InterPro" id="IPR003156">
    <property type="entry name" value="DHHA1_dom"/>
</dbReference>
<dbReference type="InterPro" id="IPR051673">
    <property type="entry name" value="SSDNA_exonuclease_RecJ"/>
</dbReference>
<evidence type="ECO:0000256" key="3">
    <source>
        <dbReference type="ARBA" id="ARBA00022722"/>
    </source>
</evidence>
<dbReference type="PaxDb" id="123214-PERMA_0132"/>
<evidence type="ECO:0000313" key="10">
    <source>
        <dbReference type="Proteomes" id="UP000001366"/>
    </source>
</evidence>
<evidence type="ECO:0000256" key="5">
    <source>
        <dbReference type="ARBA" id="ARBA00022839"/>
    </source>
</evidence>
<dbReference type="Pfam" id="PF02272">
    <property type="entry name" value="DHHA1"/>
    <property type="match status" value="1"/>
</dbReference>
<dbReference type="eggNOG" id="COG0608">
    <property type="taxonomic scope" value="Bacteria"/>
</dbReference>
<dbReference type="PANTHER" id="PTHR30255">
    <property type="entry name" value="SINGLE-STRANDED-DNA-SPECIFIC EXONUCLEASE RECJ"/>
    <property type="match status" value="1"/>
</dbReference>
<evidence type="ECO:0000313" key="9">
    <source>
        <dbReference type="EMBL" id="ACO04034.1"/>
    </source>
</evidence>
<dbReference type="Pfam" id="PF17768">
    <property type="entry name" value="RecJ_OB"/>
    <property type="match status" value="1"/>
</dbReference>
<dbReference type="GO" id="GO:0006281">
    <property type="term" value="P:DNA repair"/>
    <property type="evidence" value="ECO:0007669"/>
    <property type="project" value="InterPro"/>
</dbReference>
<comment type="similarity">
    <text evidence="1">Belongs to the RecJ family.</text>
</comment>
<dbReference type="InterPro" id="IPR001667">
    <property type="entry name" value="DDH_dom"/>
</dbReference>
<keyword evidence="3" id="KW-0540">Nuclease</keyword>
<dbReference type="NCBIfam" id="TIGR00644">
    <property type="entry name" value="recJ"/>
    <property type="match status" value="1"/>
</dbReference>
<dbReference type="OrthoDB" id="9809852at2"/>
<dbReference type="AlphaFoldDB" id="C0QTB5"/>
<keyword evidence="10" id="KW-1185">Reference proteome</keyword>
<dbReference type="GO" id="GO:0008409">
    <property type="term" value="F:5'-3' exonuclease activity"/>
    <property type="evidence" value="ECO:0007669"/>
    <property type="project" value="InterPro"/>
</dbReference>
<accession>C0QTB5</accession>
<evidence type="ECO:0000256" key="4">
    <source>
        <dbReference type="ARBA" id="ARBA00022801"/>
    </source>
</evidence>
<dbReference type="Gene3D" id="3.90.1640.30">
    <property type="match status" value="1"/>
</dbReference>
<evidence type="ECO:0000256" key="2">
    <source>
        <dbReference type="ARBA" id="ARBA00019841"/>
    </source>
</evidence>
<evidence type="ECO:0000256" key="1">
    <source>
        <dbReference type="ARBA" id="ARBA00005915"/>
    </source>
</evidence>
<dbReference type="InterPro" id="IPR041122">
    <property type="entry name" value="RecJ_OB"/>
</dbReference>
<reference evidence="9 10" key="1">
    <citation type="journal article" date="2009" name="J. Bacteriol.">
        <title>Complete and draft genome sequences of six members of the Aquificales.</title>
        <authorList>
            <person name="Reysenbach A.L."/>
            <person name="Hamamura N."/>
            <person name="Podar M."/>
            <person name="Griffiths E."/>
            <person name="Ferreira S."/>
            <person name="Hochstein R."/>
            <person name="Heidelberg J."/>
            <person name="Johnson J."/>
            <person name="Mead D."/>
            <person name="Pohorille A."/>
            <person name="Sarmiento M."/>
            <person name="Schweighofer K."/>
            <person name="Seshadri R."/>
            <person name="Voytek M.A."/>
        </authorList>
    </citation>
    <scope>NUCLEOTIDE SEQUENCE [LARGE SCALE GENOMIC DNA]</scope>
    <source>
        <strain evidence="10">DSM 14350 / EX-H1</strain>
    </source>
</reference>
<dbReference type="EMBL" id="CP001230">
    <property type="protein sequence ID" value="ACO04034.1"/>
    <property type="molecule type" value="Genomic_DNA"/>
</dbReference>
<dbReference type="PANTHER" id="PTHR30255:SF2">
    <property type="entry name" value="SINGLE-STRANDED-DNA-SPECIFIC EXONUCLEASE RECJ"/>
    <property type="match status" value="1"/>
</dbReference>
<dbReference type="InterPro" id="IPR038763">
    <property type="entry name" value="DHH_sf"/>
</dbReference>